<accession>I4E6D9</accession>
<organism evidence="1">
    <name type="scientific">Neisseria meningitidis alpha522</name>
    <dbReference type="NCBI Taxonomy" id="996307"/>
    <lineage>
        <taxon>Bacteria</taxon>
        <taxon>Pseudomonadati</taxon>
        <taxon>Pseudomonadota</taxon>
        <taxon>Betaproteobacteria</taxon>
        <taxon>Neisseriales</taxon>
        <taxon>Neisseriaceae</taxon>
        <taxon>Neisseria</taxon>
    </lineage>
</organism>
<name>I4E6D9_NEIME</name>
<proteinExistence type="predicted"/>
<gene>
    <name evidence="1" type="ORF">NMALPHA522_1366</name>
</gene>
<evidence type="ECO:0000313" key="1">
    <source>
        <dbReference type="EMBL" id="CCA44907.1"/>
    </source>
</evidence>
<reference evidence="1" key="1">
    <citation type="submission" date="2011-03" db="EMBL/GenBank/DDBJ databases">
        <title>Draft genome of Neisseria meningitidis strain alpha522.</title>
        <authorList>
            <person name="Schoen C."/>
            <person name="Blom J."/>
        </authorList>
    </citation>
    <scope>NUCLEOTIDE SEQUENCE</scope>
    <source>
        <strain evidence="1">Alpha522</strain>
    </source>
</reference>
<protein>
    <submittedName>
        <fullName evidence="1">Uncharacterized protein</fullName>
    </submittedName>
</protein>
<dbReference type="EMBL" id="FR845714">
    <property type="protein sequence ID" value="CCA44907.1"/>
    <property type="molecule type" value="Genomic_DNA"/>
</dbReference>
<sequence>MGWSSGFFEFKNRSGYLSFIRAGIPRFVQLKTH</sequence>
<dbReference type="AlphaFoldDB" id="I4E6D9"/>